<dbReference type="Proteomes" id="UP001457282">
    <property type="component" value="Unassembled WGS sequence"/>
</dbReference>
<accession>A0AAW1VMC6</accession>
<evidence type="ECO:0000313" key="2">
    <source>
        <dbReference type="Proteomes" id="UP001457282"/>
    </source>
</evidence>
<dbReference type="EMBL" id="JBEDUW010000248">
    <property type="protein sequence ID" value="KAK9902936.1"/>
    <property type="molecule type" value="Genomic_DNA"/>
</dbReference>
<keyword evidence="2" id="KW-1185">Reference proteome</keyword>
<organism evidence="1 2">
    <name type="scientific">Rubus argutus</name>
    <name type="common">Southern blackberry</name>
    <dbReference type="NCBI Taxonomy" id="59490"/>
    <lineage>
        <taxon>Eukaryota</taxon>
        <taxon>Viridiplantae</taxon>
        <taxon>Streptophyta</taxon>
        <taxon>Embryophyta</taxon>
        <taxon>Tracheophyta</taxon>
        <taxon>Spermatophyta</taxon>
        <taxon>Magnoliopsida</taxon>
        <taxon>eudicotyledons</taxon>
        <taxon>Gunneridae</taxon>
        <taxon>Pentapetalae</taxon>
        <taxon>rosids</taxon>
        <taxon>fabids</taxon>
        <taxon>Rosales</taxon>
        <taxon>Rosaceae</taxon>
        <taxon>Rosoideae</taxon>
        <taxon>Rosoideae incertae sedis</taxon>
        <taxon>Rubus</taxon>
    </lineage>
</organism>
<comment type="caution">
    <text evidence="1">The sequence shown here is derived from an EMBL/GenBank/DDBJ whole genome shotgun (WGS) entry which is preliminary data.</text>
</comment>
<proteinExistence type="predicted"/>
<gene>
    <name evidence="1" type="ORF">M0R45_001449</name>
</gene>
<reference evidence="1 2" key="1">
    <citation type="journal article" date="2023" name="G3 (Bethesda)">
        <title>A chromosome-length genome assembly and annotation of blackberry (Rubus argutus, cv. 'Hillquist').</title>
        <authorList>
            <person name="Bruna T."/>
            <person name="Aryal R."/>
            <person name="Dudchenko O."/>
            <person name="Sargent D.J."/>
            <person name="Mead D."/>
            <person name="Buti M."/>
            <person name="Cavallini A."/>
            <person name="Hytonen T."/>
            <person name="Andres J."/>
            <person name="Pham M."/>
            <person name="Weisz D."/>
            <person name="Mascagni F."/>
            <person name="Usai G."/>
            <person name="Natali L."/>
            <person name="Bassil N."/>
            <person name="Fernandez G.E."/>
            <person name="Lomsadze A."/>
            <person name="Armour M."/>
            <person name="Olukolu B."/>
            <person name="Poorten T."/>
            <person name="Britton C."/>
            <person name="Davik J."/>
            <person name="Ashrafi H."/>
            <person name="Aiden E.L."/>
            <person name="Borodovsky M."/>
            <person name="Worthington M."/>
        </authorList>
    </citation>
    <scope>NUCLEOTIDE SEQUENCE [LARGE SCALE GENOMIC DNA]</scope>
    <source>
        <strain evidence="1">PI 553951</strain>
    </source>
</reference>
<evidence type="ECO:0000313" key="1">
    <source>
        <dbReference type="EMBL" id="KAK9902936.1"/>
    </source>
</evidence>
<sequence length="107" mass="12268">MRVFLQRCALVREWPPRLQLKFAGSVNESMAKSIDSPIRKFGVHVEEEYVLLHLHEAFNRVFASMHIINHKFSAFGEISKEAVEWRGLFISNTLGIVSSLISNIEVI</sequence>
<name>A0AAW1VMC6_RUBAR</name>
<dbReference type="AlphaFoldDB" id="A0AAW1VMC6"/>
<protein>
    <submittedName>
        <fullName evidence="1">Uncharacterized protein</fullName>
    </submittedName>
</protein>